<dbReference type="InterPro" id="IPR036910">
    <property type="entry name" value="HMG_box_dom_sf"/>
</dbReference>
<dbReference type="OMA" id="MYNMMES"/>
<dbReference type="PROSITE" id="PS50118">
    <property type="entry name" value="HMG_BOX_2"/>
    <property type="match status" value="1"/>
</dbReference>
<name>A0A8B7Z8F2_ACAPL</name>
<evidence type="ECO:0000313" key="10">
    <source>
        <dbReference type="RefSeq" id="XP_022101939.1"/>
    </source>
</evidence>
<dbReference type="PANTHER" id="PTHR10270">
    <property type="entry name" value="SOX TRANSCRIPTION FACTOR"/>
    <property type="match status" value="1"/>
</dbReference>
<feature type="compositionally biased region" description="Polar residues" evidence="7">
    <location>
        <begin position="21"/>
        <end position="34"/>
    </location>
</feature>
<evidence type="ECO:0000256" key="3">
    <source>
        <dbReference type="ARBA" id="ARBA00023125"/>
    </source>
</evidence>
<dbReference type="Gene3D" id="1.10.30.10">
    <property type="entry name" value="High mobility group box domain"/>
    <property type="match status" value="1"/>
</dbReference>
<dbReference type="GO" id="GO:0030182">
    <property type="term" value="P:neuron differentiation"/>
    <property type="evidence" value="ECO:0007669"/>
    <property type="project" value="TreeGrafter"/>
</dbReference>
<dbReference type="Pfam" id="PF00505">
    <property type="entry name" value="HMG_box"/>
    <property type="match status" value="1"/>
</dbReference>
<keyword evidence="4" id="KW-0804">Transcription</keyword>
<dbReference type="FunFam" id="1.10.30.10:FF:000002">
    <property type="entry name" value="transcription factor Sox-2"/>
    <property type="match status" value="1"/>
</dbReference>
<evidence type="ECO:0000256" key="4">
    <source>
        <dbReference type="ARBA" id="ARBA00023163"/>
    </source>
</evidence>
<dbReference type="PANTHER" id="PTHR10270:SF324">
    <property type="entry name" value="SOX DOMAIN-CONTAINING PROTEIN DICHAETE-RELATED"/>
    <property type="match status" value="1"/>
</dbReference>
<keyword evidence="5 6" id="KW-0539">Nucleus</keyword>
<dbReference type="GO" id="GO:0001228">
    <property type="term" value="F:DNA-binding transcription activator activity, RNA polymerase II-specific"/>
    <property type="evidence" value="ECO:0007669"/>
    <property type="project" value="TreeGrafter"/>
</dbReference>
<evidence type="ECO:0000256" key="7">
    <source>
        <dbReference type="SAM" id="MobiDB-lite"/>
    </source>
</evidence>
<dbReference type="GO" id="GO:0005634">
    <property type="term" value="C:nucleus"/>
    <property type="evidence" value="ECO:0007669"/>
    <property type="project" value="UniProtKB-SubCell"/>
</dbReference>
<protein>
    <submittedName>
        <fullName evidence="10">Transcription factor Sox-3-like</fullName>
    </submittedName>
</protein>
<evidence type="ECO:0000256" key="5">
    <source>
        <dbReference type="ARBA" id="ARBA00023242"/>
    </source>
</evidence>
<reference evidence="10" key="1">
    <citation type="submission" date="2025-08" db="UniProtKB">
        <authorList>
            <consortium name="RefSeq"/>
        </authorList>
    </citation>
    <scope>IDENTIFICATION</scope>
</reference>
<dbReference type="SUPFAM" id="SSF47095">
    <property type="entry name" value="HMG-box"/>
    <property type="match status" value="1"/>
</dbReference>
<keyword evidence="9" id="KW-1185">Reference proteome</keyword>
<dbReference type="GeneID" id="110985307"/>
<keyword evidence="3 6" id="KW-0238">DNA-binding</keyword>
<evidence type="ECO:0000256" key="6">
    <source>
        <dbReference type="PROSITE-ProRule" id="PRU00267"/>
    </source>
</evidence>
<evidence type="ECO:0000313" key="9">
    <source>
        <dbReference type="Proteomes" id="UP000694845"/>
    </source>
</evidence>
<dbReference type="KEGG" id="aplc:110985307"/>
<dbReference type="SMART" id="SM00398">
    <property type="entry name" value="HMG"/>
    <property type="match status" value="1"/>
</dbReference>
<feature type="region of interest" description="Disordered" evidence="7">
    <location>
        <begin position="21"/>
        <end position="60"/>
    </location>
</feature>
<dbReference type="GO" id="GO:0000978">
    <property type="term" value="F:RNA polymerase II cis-regulatory region sequence-specific DNA binding"/>
    <property type="evidence" value="ECO:0007669"/>
    <property type="project" value="TreeGrafter"/>
</dbReference>
<dbReference type="GO" id="GO:0007420">
    <property type="term" value="P:brain development"/>
    <property type="evidence" value="ECO:0007669"/>
    <property type="project" value="TreeGrafter"/>
</dbReference>
<dbReference type="RefSeq" id="XP_022101939.1">
    <property type="nucleotide sequence ID" value="XM_022246247.1"/>
</dbReference>
<evidence type="ECO:0000256" key="2">
    <source>
        <dbReference type="ARBA" id="ARBA00023015"/>
    </source>
</evidence>
<feature type="compositionally biased region" description="Polar residues" evidence="7">
    <location>
        <begin position="45"/>
        <end position="57"/>
    </location>
</feature>
<dbReference type="GO" id="GO:0000122">
    <property type="term" value="P:negative regulation of transcription by RNA polymerase II"/>
    <property type="evidence" value="ECO:0007669"/>
    <property type="project" value="TreeGrafter"/>
</dbReference>
<proteinExistence type="predicted"/>
<evidence type="ECO:0000259" key="8">
    <source>
        <dbReference type="PROSITE" id="PS50118"/>
    </source>
</evidence>
<dbReference type="Proteomes" id="UP000694845">
    <property type="component" value="Unplaced"/>
</dbReference>
<dbReference type="AlphaFoldDB" id="A0A8B7Z8F2"/>
<feature type="DNA-binding region" description="HMG box" evidence="6">
    <location>
        <begin position="62"/>
        <end position="130"/>
    </location>
</feature>
<dbReference type="InterPro" id="IPR050140">
    <property type="entry name" value="SRY-related_HMG-box_TF-like"/>
</dbReference>
<evidence type="ECO:0000256" key="1">
    <source>
        <dbReference type="ARBA" id="ARBA00004123"/>
    </source>
</evidence>
<gene>
    <name evidence="10" type="primary">LOC110985307</name>
</gene>
<dbReference type="InterPro" id="IPR022097">
    <property type="entry name" value="SOX_fam"/>
</dbReference>
<dbReference type="Pfam" id="PF12336">
    <property type="entry name" value="SOXp"/>
    <property type="match status" value="1"/>
</dbReference>
<dbReference type="InterPro" id="IPR009071">
    <property type="entry name" value="HMG_box_dom"/>
</dbReference>
<dbReference type="CDD" id="cd01388">
    <property type="entry name" value="HMG-box_SoxB"/>
    <property type="match status" value="1"/>
</dbReference>
<feature type="domain" description="HMG box" evidence="8">
    <location>
        <begin position="62"/>
        <end position="130"/>
    </location>
</feature>
<organism evidence="9 10">
    <name type="scientific">Acanthaster planci</name>
    <name type="common">Crown-of-thorns starfish</name>
    <dbReference type="NCBI Taxonomy" id="133434"/>
    <lineage>
        <taxon>Eukaryota</taxon>
        <taxon>Metazoa</taxon>
        <taxon>Echinodermata</taxon>
        <taxon>Eleutherozoa</taxon>
        <taxon>Asterozoa</taxon>
        <taxon>Asteroidea</taxon>
        <taxon>Valvatacea</taxon>
        <taxon>Valvatida</taxon>
        <taxon>Acanthasteridae</taxon>
        <taxon>Acanthaster</taxon>
    </lineage>
</organism>
<sequence>MYKSTSEMMEQTELKPNISVSSMASPTQSLSQGHHGQPGTPIMVGTTNTPNSGGKNAQNDRVKRPMNAFMVWSRGQRRKMAQDNPKMHNSEISKRLGAEWKLLSDEDKRPFIDEAKRLRAVHMKEHPDYKYRPRRKTKTLMKKEKYALPGMISPGQGPPGMQRQVPEGMQGYHHLNGYMNGGYPMMQHDQLQHLQAHSFSGSQMAGNTGLHPRYDMAGQIAYPPMTCAPGSAYLNSASYTTPYASHVQMQQPSSKAEQVSDRAAAVAAARNMPSDSLKDMISMYLPGADSNDPNTQRQHAVAMQAAYHQSVSGANGTVPLTHM</sequence>
<comment type="subcellular location">
    <subcellularLocation>
        <location evidence="1">Nucleus</location>
    </subcellularLocation>
</comment>
<accession>A0A8B7Z8F2</accession>
<keyword evidence="2" id="KW-0805">Transcription regulation</keyword>
<dbReference type="OrthoDB" id="6247875at2759"/>